<dbReference type="EMBL" id="JAAVLW010000001">
    <property type="protein sequence ID" value="NOJ45189.1"/>
    <property type="molecule type" value="Genomic_DNA"/>
</dbReference>
<organism evidence="2 3">
    <name type="scientific">Bradyrhizobium archetypum</name>
    <dbReference type="NCBI Taxonomy" id="2721160"/>
    <lineage>
        <taxon>Bacteria</taxon>
        <taxon>Pseudomonadati</taxon>
        <taxon>Pseudomonadota</taxon>
        <taxon>Alphaproteobacteria</taxon>
        <taxon>Hyphomicrobiales</taxon>
        <taxon>Nitrobacteraceae</taxon>
        <taxon>Bradyrhizobium</taxon>
    </lineage>
</organism>
<evidence type="ECO:0000256" key="1">
    <source>
        <dbReference type="SAM" id="MobiDB-lite"/>
    </source>
</evidence>
<reference evidence="2 3" key="1">
    <citation type="submission" date="2020-03" db="EMBL/GenBank/DDBJ databases">
        <title>Bradyrhizobium diversity isolated from nodules of Muelleranthus trifoliolatus.</title>
        <authorList>
            <person name="Klepa M."/>
            <person name="Helene L."/>
            <person name="Hungria M."/>
        </authorList>
    </citation>
    <scope>NUCLEOTIDE SEQUENCE [LARGE SCALE GENOMIC DNA]</scope>
    <source>
        <strain evidence="2 3">WSM 1744</strain>
    </source>
</reference>
<protein>
    <submittedName>
        <fullName evidence="2">Uncharacterized protein</fullName>
    </submittedName>
</protein>
<evidence type="ECO:0000313" key="3">
    <source>
        <dbReference type="Proteomes" id="UP000528734"/>
    </source>
</evidence>
<name>A0A7Y4H063_9BRAD</name>
<feature type="region of interest" description="Disordered" evidence="1">
    <location>
        <begin position="1"/>
        <end position="34"/>
    </location>
</feature>
<evidence type="ECO:0000313" key="2">
    <source>
        <dbReference type="EMBL" id="NOJ45189.1"/>
    </source>
</evidence>
<comment type="caution">
    <text evidence="2">The sequence shown here is derived from an EMBL/GenBank/DDBJ whole genome shotgun (WGS) entry which is preliminary data.</text>
</comment>
<dbReference type="RefSeq" id="WP_171708076.1">
    <property type="nucleotide sequence ID" value="NZ_JAAVLW010000001.1"/>
</dbReference>
<dbReference type="Proteomes" id="UP000528734">
    <property type="component" value="Unassembled WGS sequence"/>
</dbReference>
<proteinExistence type="predicted"/>
<keyword evidence="3" id="KW-1185">Reference proteome</keyword>
<sequence>MKSHPHPNRKEWEQIAEDLQETADRLPPGNDKEAVQRKALQMRKAVEIGNWLVSPGVLPPR</sequence>
<accession>A0A7Y4H063</accession>
<gene>
    <name evidence="2" type="ORF">HCN50_02815</name>
</gene>
<dbReference type="AlphaFoldDB" id="A0A7Y4H063"/>